<dbReference type="Proteomes" id="UP000694385">
    <property type="component" value="Unassembled WGS sequence"/>
</dbReference>
<sequence>ARYKEKRVLGSSSSFRDAWEEEEKPTPQIQVKDPSLPRPPAEATQGT</sequence>
<proteinExistence type="predicted"/>
<dbReference type="GeneTree" id="ENSGT00900000143429"/>
<evidence type="ECO:0000313" key="3">
    <source>
        <dbReference type="Proteomes" id="UP000694385"/>
    </source>
</evidence>
<organism evidence="2 3">
    <name type="scientific">Jaculus jaculus</name>
    <name type="common">Lesser Egyptian jerboa</name>
    <dbReference type="NCBI Taxonomy" id="51337"/>
    <lineage>
        <taxon>Eukaryota</taxon>
        <taxon>Metazoa</taxon>
        <taxon>Chordata</taxon>
        <taxon>Craniata</taxon>
        <taxon>Vertebrata</taxon>
        <taxon>Euteleostomi</taxon>
        <taxon>Mammalia</taxon>
        <taxon>Eutheria</taxon>
        <taxon>Euarchontoglires</taxon>
        <taxon>Glires</taxon>
        <taxon>Rodentia</taxon>
        <taxon>Myomorpha</taxon>
        <taxon>Dipodoidea</taxon>
        <taxon>Dipodidae</taxon>
        <taxon>Dipodinae</taxon>
        <taxon>Jaculus</taxon>
    </lineage>
</organism>
<accession>A0A8C5NUU2</accession>
<name>A0A8C5NUU2_JACJA</name>
<dbReference type="Ensembl" id="ENSJJAT00000003642.1">
    <property type="protein sequence ID" value="ENSJJAP00000002007.1"/>
    <property type="gene ID" value="ENSJJAG00000003130.1"/>
</dbReference>
<keyword evidence="3" id="KW-1185">Reference proteome</keyword>
<evidence type="ECO:0000256" key="1">
    <source>
        <dbReference type="SAM" id="MobiDB-lite"/>
    </source>
</evidence>
<protein>
    <submittedName>
        <fullName evidence="2">Uncharacterized protein</fullName>
    </submittedName>
</protein>
<reference evidence="2" key="1">
    <citation type="submission" date="2025-08" db="UniProtKB">
        <authorList>
            <consortium name="Ensembl"/>
        </authorList>
    </citation>
    <scope>IDENTIFICATION</scope>
</reference>
<feature type="region of interest" description="Disordered" evidence="1">
    <location>
        <begin position="1"/>
        <end position="47"/>
    </location>
</feature>
<reference evidence="2" key="2">
    <citation type="submission" date="2025-09" db="UniProtKB">
        <authorList>
            <consortium name="Ensembl"/>
        </authorList>
    </citation>
    <scope>IDENTIFICATION</scope>
</reference>
<dbReference type="AlphaFoldDB" id="A0A8C5NUU2"/>
<evidence type="ECO:0000313" key="2">
    <source>
        <dbReference type="Ensembl" id="ENSJJAP00000002007.1"/>
    </source>
</evidence>